<evidence type="ECO:0000256" key="6">
    <source>
        <dbReference type="ARBA" id="ARBA00022989"/>
    </source>
</evidence>
<evidence type="ECO:0000256" key="8">
    <source>
        <dbReference type="SAM" id="Phobius"/>
    </source>
</evidence>
<keyword evidence="7 8" id="KW-0472">Membrane</keyword>
<dbReference type="AlphaFoldDB" id="A0A9R1CBY1"/>
<keyword evidence="10" id="KW-1185">Reference proteome</keyword>
<evidence type="ECO:0000256" key="2">
    <source>
        <dbReference type="ARBA" id="ARBA00022475"/>
    </source>
</evidence>
<comment type="subcellular location">
    <subcellularLocation>
        <location evidence="1">Cell membrane</location>
        <topology evidence="1">Multi-pass membrane protein</topology>
    </subcellularLocation>
</comment>
<keyword evidence="3 9" id="KW-0328">Glycosyltransferase</keyword>
<dbReference type="Proteomes" id="UP000825483">
    <property type="component" value="Unassembled WGS sequence"/>
</dbReference>
<keyword evidence="2" id="KW-1003">Cell membrane</keyword>
<dbReference type="GeneID" id="72466169"/>
<evidence type="ECO:0000256" key="5">
    <source>
        <dbReference type="ARBA" id="ARBA00022692"/>
    </source>
</evidence>
<dbReference type="GO" id="GO:0016763">
    <property type="term" value="F:pentosyltransferase activity"/>
    <property type="evidence" value="ECO:0007669"/>
    <property type="project" value="TreeGrafter"/>
</dbReference>
<feature type="transmembrane region" description="Helical" evidence="8">
    <location>
        <begin position="64"/>
        <end position="96"/>
    </location>
</feature>
<dbReference type="EMBL" id="BPUB01000002">
    <property type="protein sequence ID" value="GJG59789.1"/>
    <property type="molecule type" value="Genomic_DNA"/>
</dbReference>
<evidence type="ECO:0000313" key="9">
    <source>
        <dbReference type="EMBL" id="GJG59789.1"/>
    </source>
</evidence>
<feature type="transmembrane region" description="Helical" evidence="8">
    <location>
        <begin position="256"/>
        <end position="279"/>
    </location>
</feature>
<dbReference type="GO" id="GO:0005886">
    <property type="term" value="C:plasma membrane"/>
    <property type="evidence" value="ECO:0007669"/>
    <property type="project" value="UniProtKB-SubCell"/>
</dbReference>
<dbReference type="InterPro" id="IPR050297">
    <property type="entry name" value="LipidA_mod_glycosyltrf_83"/>
</dbReference>
<protein>
    <submittedName>
        <fullName evidence="9">Dolichyl-phosphate-mannose--protein mannosyltransferase</fullName>
    </submittedName>
</protein>
<dbReference type="PANTHER" id="PTHR33908">
    <property type="entry name" value="MANNOSYLTRANSFERASE YKCB-RELATED"/>
    <property type="match status" value="1"/>
</dbReference>
<feature type="transmembrane region" description="Helical" evidence="8">
    <location>
        <begin position="117"/>
        <end position="146"/>
    </location>
</feature>
<evidence type="ECO:0000256" key="1">
    <source>
        <dbReference type="ARBA" id="ARBA00004651"/>
    </source>
</evidence>
<gene>
    <name evidence="9" type="ORF">PRLR5076_26400</name>
</gene>
<organism evidence="9 10">
    <name type="scientific">Prevotella lacticifex</name>
    <dbReference type="NCBI Taxonomy" id="2854755"/>
    <lineage>
        <taxon>Bacteria</taxon>
        <taxon>Pseudomonadati</taxon>
        <taxon>Bacteroidota</taxon>
        <taxon>Bacteroidia</taxon>
        <taxon>Bacteroidales</taxon>
        <taxon>Prevotellaceae</taxon>
        <taxon>Prevotella</taxon>
    </lineage>
</organism>
<comment type="caution">
    <text evidence="9">The sequence shown here is derived from an EMBL/GenBank/DDBJ whole genome shotgun (WGS) entry which is preliminary data.</text>
</comment>
<dbReference type="RefSeq" id="WP_223926885.1">
    <property type="nucleotide sequence ID" value="NZ_BPTU01000002.1"/>
</dbReference>
<name>A0A9R1CBY1_9BACT</name>
<feature type="transmembrane region" description="Helical" evidence="8">
    <location>
        <begin position="407"/>
        <end position="426"/>
    </location>
</feature>
<evidence type="ECO:0000256" key="7">
    <source>
        <dbReference type="ARBA" id="ARBA00023136"/>
    </source>
</evidence>
<evidence type="ECO:0000256" key="4">
    <source>
        <dbReference type="ARBA" id="ARBA00022679"/>
    </source>
</evidence>
<dbReference type="GO" id="GO:0010041">
    <property type="term" value="P:response to iron(III) ion"/>
    <property type="evidence" value="ECO:0007669"/>
    <property type="project" value="TreeGrafter"/>
</dbReference>
<proteinExistence type="predicted"/>
<feature type="transmembrane region" description="Helical" evidence="8">
    <location>
        <begin position="206"/>
        <end position="227"/>
    </location>
</feature>
<feature type="transmembrane region" description="Helical" evidence="8">
    <location>
        <begin position="9"/>
        <end position="27"/>
    </location>
</feature>
<feature type="transmembrane region" description="Helical" evidence="8">
    <location>
        <begin position="166"/>
        <end position="194"/>
    </location>
</feature>
<keyword evidence="6 8" id="KW-1133">Transmembrane helix</keyword>
<dbReference type="GO" id="GO:0009103">
    <property type="term" value="P:lipopolysaccharide biosynthetic process"/>
    <property type="evidence" value="ECO:0007669"/>
    <property type="project" value="UniProtKB-ARBA"/>
</dbReference>
<keyword evidence="5 8" id="KW-0812">Transmembrane</keyword>
<feature type="transmembrane region" description="Helical" evidence="8">
    <location>
        <begin position="376"/>
        <end position="395"/>
    </location>
</feature>
<feature type="transmembrane region" description="Helical" evidence="8">
    <location>
        <begin position="345"/>
        <end position="364"/>
    </location>
</feature>
<accession>A0A9R1CBY1</accession>
<evidence type="ECO:0000313" key="10">
    <source>
        <dbReference type="Proteomes" id="UP000825483"/>
    </source>
</evidence>
<dbReference type="PANTHER" id="PTHR33908:SF3">
    <property type="entry name" value="UNDECAPRENYL PHOSPHATE-ALPHA-4-AMINO-4-DEOXY-L-ARABINOSE ARABINOSYL TRANSFERASE"/>
    <property type="match status" value="1"/>
</dbReference>
<feature type="transmembrane region" description="Helical" evidence="8">
    <location>
        <begin position="291"/>
        <end position="309"/>
    </location>
</feature>
<reference evidence="9" key="1">
    <citation type="journal article" date="2022" name="Int. J. Syst. Evol. Microbiol.">
        <title>Prevotella lacticifex sp. nov., isolated from the rumen of cows.</title>
        <authorList>
            <person name="Shinkai T."/>
            <person name="Ikeyama N."/>
            <person name="Kumagai M."/>
            <person name="Ohmori H."/>
            <person name="Sakamoto M."/>
            <person name="Ohkuma M."/>
            <person name="Mitsumori M."/>
        </authorList>
    </citation>
    <scope>NUCLEOTIDE SEQUENCE</scope>
    <source>
        <strain evidence="9">R5076</strain>
    </source>
</reference>
<keyword evidence="4" id="KW-0808">Transferase</keyword>
<sequence length="522" mass="58661">MRESRERHILYICLILALVPVLLFRDFTSSNELRYLSIADEALRNHVFFAFTNHGEPFVDKPPLYLWIVMLCRWLTGGHYMTLLGLFSLVPAIIIARVIDRWTVHDMDGVGRSMARLMLITSGIFFVSAVTIRMDMLMSLFIVLALYEFWMMQSGEPGTARCRWRFPIYIFLAMFTKGPLGLIIPLAVTAAYLAVSGRLNRFFRYWSWRTWSVLIVLVAAWLTAVYAEGGAGFLREFVENQLVDRTFDATRHVQPFYYYLLTIWYILAPWSLLIIGINLASLRHSVVKSGIQTFFLTASFAIFVVLSCVGSKMQIYMLPAVPFMVYSAAMFTPRYHGSKWIRTSIAIPALMILLALPVLIWAASRFPSIDYLNNGLFYAAATVLSLSGGNVLYHLYNKAQPENLAQIIRRMAGGIGLAVFVAAWALPAASSDLGYGKLCEEAMKVSDTTHIGSVHAWRLDHAANMDAYLGKQITAEDDRSVPQLAGKGAPFILLTRKEDAKSLNAKDVHVVGAFAVVVCNQK</sequence>
<evidence type="ECO:0000256" key="3">
    <source>
        <dbReference type="ARBA" id="ARBA00022676"/>
    </source>
</evidence>